<dbReference type="PROSITE" id="PS51935">
    <property type="entry name" value="NLPC_P60"/>
    <property type="match status" value="1"/>
</dbReference>
<dbReference type="SUPFAM" id="SSF82057">
    <property type="entry name" value="Prokaryotic SH3-related domain"/>
    <property type="match status" value="1"/>
</dbReference>
<dbReference type="Proteomes" id="UP001154265">
    <property type="component" value="Unassembled WGS sequence"/>
</dbReference>
<keyword evidence="2" id="KW-0645">Protease</keyword>
<dbReference type="PANTHER" id="PTHR47053">
    <property type="entry name" value="MUREIN DD-ENDOPEPTIDASE MEPH-RELATED"/>
    <property type="match status" value="1"/>
</dbReference>
<protein>
    <submittedName>
        <fullName evidence="6">C40 family peptidase</fullName>
    </submittedName>
</protein>
<dbReference type="InterPro" id="IPR000064">
    <property type="entry name" value="NLP_P60_dom"/>
</dbReference>
<dbReference type="Gene3D" id="2.30.30.40">
    <property type="entry name" value="SH3 Domains"/>
    <property type="match status" value="1"/>
</dbReference>
<evidence type="ECO:0000256" key="1">
    <source>
        <dbReference type="ARBA" id="ARBA00007074"/>
    </source>
</evidence>
<dbReference type="Pfam" id="PF18348">
    <property type="entry name" value="SH3_16"/>
    <property type="match status" value="1"/>
</dbReference>
<evidence type="ECO:0000256" key="3">
    <source>
        <dbReference type="ARBA" id="ARBA00022801"/>
    </source>
</evidence>
<sequence length="248" mass="27547">MIENQNHRLYDIQAKVDLYDSPDCQRLATQAAMGRKLWLSSGVSLPSPDPVPVQLAEDGYPAWLAKADTGYLTPAIAPYIPQPCDRPAIEAALPKIIQFLQQAQNHPNQYLWGGNLGPNYDCSGLIQASFAHHGIWLPRDAYQQEAFTRPLVLDPVVAPASDRPEDFIPLLTPGDLVFFGTSLKATHVGFYLQEGAYIHSSGQDQGRNGIGIDYLYPREDNVTMAYYQQFRGAGRIEKSYQPQGIITI</sequence>
<dbReference type="RefSeq" id="WP_277866538.1">
    <property type="nucleotide sequence ID" value="NZ_JAKKUT010000002.1"/>
</dbReference>
<dbReference type="Pfam" id="PF00877">
    <property type="entry name" value="NLPC_P60"/>
    <property type="match status" value="1"/>
</dbReference>
<keyword evidence="4" id="KW-0788">Thiol protease</keyword>
<proteinExistence type="inferred from homology"/>
<keyword evidence="3" id="KW-0378">Hydrolase</keyword>
<evidence type="ECO:0000259" key="5">
    <source>
        <dbReference type="PROSITE" id="PS51935"/>
    </source>
</evidence>
<dbReference type="PANTHER" id="PTHR47053:SF1">
    <property type="entry name" value="MUREIN DD-ENDOPEPTIDASE MEPH-RELATED"/>
    <property type="match status" value="1"/>
</dbReference>
<dbReference type="EMBL" id="JAKKUT010000002">
    <property type="protein sequence ID" value="MDG2990632.1"/>
    <property type="molecule type" value="Genomic_DNA"/>
</dbReference>
<evidence type="ECO:0000313" key="6">
    <source>
        <dbReference type="EMBL" id="MDG2990632.1"/>
    </source>
</evidence>
<dbReference type="InterPro" id="IPR038765">
    <property type="entry name" value="Papain-like_cys_pep_sf"/>
</dbReference>
<dbReference type="SUPFAM" id="SSF54001">
    <property type="entry name" value="Cysteine proteinases"/>
    <property type="match status" value="1"/>
</dbReference>
<organism evidence="6 7">
    <name type="scientific">Candidatus Synechococcus calcipolaris G9</name>
    <dbReference type="NCBI Taxonomy" id="1497997"/>
    <lineage>
        <taxon>Bacteria</taxon>
        <taxon>Bacillati</taxon>
        <taxon>Cyanobacteriota</taxon>
        <taxon>Cyanophyceae</taxon>
        <taxon>Synechococcales</taxon>
        <taxon>Synechococcaceae</taxon>
        <taxon>Synechococcus</taxon>
    </lineage>
</organism>
<reference evidence="6" key="1">
    <citation type="journal article" date="2022" name="Genome Biol. Evol.">
        <title>A New Gene Family Diagnostic for Intracellular Biomineralization of Amorphous Ca Carbonates by Cyanobacteria.</title>
        <authorList>
            <person name="Benzerara K."/>
            <person name="Duprat E."/>
            <person name="Bitard-Feildel T."/>
            <person name="Caumes G."/>
            <person name="Cassier-Chauvat C."/>
            <person name="Chauvat F."/>
            <person name="Dezi M."/>
            <person name="Diop S.I."/>
            <person name="Gaschignard G."/>
            <person name="Gorgen S."/>
            <person name="Gugger M."/>
            <person name="Lopez-Garcia P."/>
            <person name="Millet M."/>
            <person name="Skouri-Panet F."/>
            <person name="Moreira D."/>
            <person name="Callebaut I."/>
        </authorList>
    </citation>
    <scope>NUCLEOTIDE SEQUENCE</scope>
    <source>
        <strain evidence="6">G9</strain>
    </source>
</reference>
<dbReference type="InterPro" id="IPR041382">
    <property type="entry name" value="SH3_16"/>
</dbReference>
<comment type="similarity">
    <text evidence="1">Belongs to the peptidase C40 family.</text>
</comment>
<keyword evidence="7" id="KW-1185">Reference proteome</keyword>
<accession>A0ABT6EY11</accession>
<comment type="caution">
    <text evidence="6">The sequence shown here is derived from an EMBL/GenBank/DDBJ whole genome shotgun (WGS) entry which is preliminary data.</text>
</comment>
<dbReference type="Gene3D" id="3.90.1720.10">
    <property type="entry name" value="endopeptidase domain like (from Nostoc punctiforme)"/>
    <property type="match status" value="1"/>
</dbReference>
<feature type="domain" description="NlpC/P60" evidence="5">
    <location>
        <begin position="90"/>
        <end position="237"/>
    </location>
</feature>
<evidence type="ECO:0000256" key="4">
    <source>
        <dbReference type="ARBA" id="ARBA00022807"/>
    </source>
</evidence>
<name>A0ABT6EY11_9SYNE</name>
<evidence type="ECO:0000256" key="2">
    <source>
        <dbReference type="ARBA" id="ARBA00022670"/>
    </source>
</evidence>
<reference evidence="6" key="2">
    <citation type="submission" date="2022-01" db="EMBL/GenBank/DDBJ databases">
        <authorList>
            <person name="Zivanovic Y."/>
            <person name="Moreira D."/>
            <person name="Lopez-Garcia P."/>
        </authorList>
    </citation>
    <scope>NUCLEOTIDE SEQUENCE</scope>
    <source>
        <strain evidence="6">G9</strain>
    </source>
</reference>
<dbReference type="InterPro" id="IPR051202">
    <property type="entry name" value="Peptidase_C40"/>
</dbReference>
<gene>
    <name evidence="6" type="ORF">L3556_06740</name>
</gene>
<evidence type="ECO:0000313" key="7">
    <source>
        <dbReference type="Proteomes" id="UP001154265"/>
    </source>
</evidence>